<organism evidence="1 2">
    <name type="scientific">Dyadobacter jiangsuensis</name>
    <dbReference type="NCBI Taxonomy" id="1591085"/>
    <lineage>
        <taxon>Bacteria</taxon>
        <taxon>Pseudomonadati</taxon>
        <taxon>Bacteroidota</taxon>
        <taxon>Cytophagia</taxon>
        <taxon>Cytophagales</taxon>
        <taxon>Spirosomataceae</taxon>
        <taxon>Dyadobacter</taxon>
    </lineage>
</organism>
<gene>
    <name evidence="1" type="ORF">CLV60_116105</name>
</gene>
<proteinExistence type="predicted"/>
<accession>A0A2P8FPC8</accession>
<keyword evidence="2" id="KW-1185">Reference proteome</keyword>
<reference evidence="1 2" key="1">
    <citation type="submission" date="2018-03" db="EMBL/GenBank/DDBJ databases">
        <title>Genomic Encyclopedia of Archaeal and Bacterial Type Strains, Phase II (KMG-II): from individual species to whole genera.</title>
        <authorList>
            <person name="Goeker M."/>
        </authorList>
    </citation>
    <scope>NUCLEOTIDE SEQUENCE [LARGE SCALE GENOMIC DNA]</scope>
    <source>
        <strain evidence="1 2">DSM 29057</strain>
    </source>
</reference>
<sequence length="115" mass="12462">MKKLLTNASLTILSLALFCCEKDPQPDCGCDGPAVLVLKNTRAVHEGAGLFTFTHPITLNKTSAWACDADSLWAKSANSEVPDYTISGNLKKECFFGPTLMIVYPPIDITAIKKD</sequence>
<protein>
    <recommendedName>
        <fullName evidence="3">Lipoprotein</fullName>
    </recommendedName>
</protein>
<evidence type="ECO:0000313" key="1">
    <source>
        <dbReference type="EMBL" id="PSL23549.1"/>
    </source>
</evidence>
<dbReference type="Proteomes" id="UP000241964">
    <property type="component" value="Unassembled WGS sequence"/>
</dbReference>
<evidence type="ECO:0008006" key="3">
    <source>
        <dbReference type="Google" id="ProtNLM"/>
    </source>
</evidence>
<dbReference type="RefSeq" id="WP_106598670.1">
    <property type="nucleotide sequence ID" value="NZ_PYAS01000016.1"/>
</dbReference>
<comment type="caution">
    <text evidence="1">The sequence shown here is derived from an EMBL/GenBank/DDBJ whole genome shotgun (WGS) entry which is preliminary data.</text>
</comment>
<dbReference type="AlphaFoldDB" id="A0A2P8FPC8"/>
<dbReference type="OrthoDB" id="964888at2"/>
<evidence type="ECO:0000313" key="2">
    <source>
        <dbReference type="Proteomes" id="UP000241964"/>
    </source>
</evidence>
<name>A0A2P8FPC8_9BACT</name>
<dbReference type="EMBL" id="PYAS01000016">
    <property type="protein sequence ID" value="PSL23549.1"/>
    <property type="molecule type" value="Genomic_DNA"/>
</dbReference>